<dbReference type="Pfam" id="PF08843">
    <property type="entry name" value="AbiEii"/>
    <property type="match status" value="1"/>
</dbReference>
<dbReference type="GO" id="GO:0016740">
    <property type="term" value="F:transferase activity"/>
    <property type="evidence" value="ECO:0007669"/>
    <property type="project" value="UniProtKB-KW"/>
</dbReference>
<dbReference type="OrthoDB" id="9780929at2"/>
<sequence length="272" mass="31355">MTPIYLHDHESFPELLRIIEEEKDIQLGLVEKDYWIMHALYGLKKQGYTFQLKGGTSLSKGFAIMDRFSEDIDIHINPPKELGINENPNNNNANNIEKKKLYYNQLAAEISIDGISKVERAIEFDDLKRYNSGGIRLHYKLSSNNSQMDGIKNGILLEAGFDNITPNSPVTITSWVYERAKLSPGIELIDNRAIDILCYDPRYTFVEKLQTIATKFRKEIETGEVSTNYMRQYYDVYSLLKYPGVSEFIGSDAYYPKKFNGTKFLMTVIRDL</sequence>
<reference evidence="1 2" key="1">
    <citation type="submission" date="2018-09" db="EMBL/GenBank/DDBJ databases">
        <title>Arachidicoccus sp. nov., a bacterium isolated from soil.</title>
        <authorList>
            <person name="Weon H.-Y."/>
            <person name="Kwon S.-W."/>
            <person name="Lee S.A."/>
        </authorList>
    </citation>
    <scope>NUCLEOTIDE SEQUENCE [LARGE SCALE GENOMIC DNA]</scope>
    <source>
        <strain evidence="1 2">KIS59-12</strain>
    </source>
</reference>
<keyword evidence="2" id="KW-1185">Reference proteome</keyword>
<evidence type="ECO:0000313" key="1">
    <source>
        <dbReference type="EMBL" id="AYD47914.1"/>
    </source>
</evidence>
<name>A0A386HRM6_9BACT</name>
<dbReference type="KEGG" id="ark:D6B99_10125"/>
<dbReference type="InterPro" id="IPR014942">
    <property type="entry name" value="AbiEii"/>
</dbReference>
<proteinExistence type="predicted"/>
<organism evidence="1 2">
    <name type="scientific">Arachidicoccus soli</name>
    <dbReference type="NCBI Taxonomy" id="2341117"/>
    <lineage>
        <taxon>Bacteria</taxon>
        <taxon>Pseudomonadati</taxon>
        <taxon>Bacteroidota</taxon>
        <taxon>Chitinophagia</taxon>
        <taxon>Chitinophagales</taxon>
        <taxon>Chitinophagaceae</taxon>
        <taxon>Arachidicoccus</taxon>
    </lineage>
</organism>
<dbReference type="AlphaFoldDB" id="A0A386HRM6"/>
<keyword evidence="1" id="KW-0808">Transferase</keyword>
<gene>
    <name evidence="1" type="ORF">D6B99_10125</name>
</gene>
<dbReference type="Gene3D" id="3.10.450.620">
    <property type="entry name" value="JHP933, nucleotidyltransferase-like core domain"/>
    <property type="match status" value="1"/>
</dbReference>
<protein>
    <submittedName>
        <fullName evidence="1">Nucleotidyl transferase AbiEii/AbiGii toxin family protein</fullName>
    </submittedName>
</protein>
<dbReference type="EMBL" id="CP032489">
    <property type="protein sequence ID" value="AYD47914.1"/>
    <property type="molecule type" value="Genomic_DNA"/>
</dbReference>
<dbReference type="RefSeq" id="WP_119987779.1">
    <property type="nucleotide sequence ID" value="NZ_CP032489.1"/>
</dbReference>
<accession>A0A386HRM6</accession>
<dbReference type="Proteomes" id="UP000266118">
    <property type="component" value="Chromosome"/>
</dbReference>
<evidence type="ECO:0000313" key="2">
    <source>
        <dbReference type="Proteomes" id="UP000266118"/>
    </source>
</evidence>